<sequence length="446" mass="49602">MAEGGTQATLCRYFLSGMCRDGQRCHFSHDRAAGAPDNVCRYYLKGECMYGSRCRYDHVRTDRNNSTAGARPGRNKAQNRGHAADGAGRREQNHAAPTSGGNSSLSTGNHSNGHGSQPGPLTVLKKAGNAASSWDGDPTCKALRSSSWADAPEFVPKSGASKPVRSYAAIVRPEGSSQKASSRDLSKEAALPLCPYEVASDGCPLGERCSYLHGELCDLCEKPCLHPFNEAQRKQHREECVQKHEQDMELSFAVQRSTGKACGICMDIVLDKEPPSERRFGILEKCNHIFCLNCIRKWRGSKQFDSKTVRSCPECRTPSDFVTPSSFWVDMGSEKDKLISDYKKALSAKPCRYFQEGRGECPFAGACFYSHTYPDGRKAVLPPPRPRRRQNHNGDLEIMDRLYLWDFLDVAETHMLGPFNLEDMFEILSETEDSDSDWSDIDILLT</sequence>
<gene>
    <name evidence="1" type="ORF">HPB47_011329</name>
</gene>
<evidence type="ECO:0000313" key="2">
    <source>
        <dbReference type="Proteomes" id="UP000805193"/>
    </source>
</evidence>
<name>A0AC60NWK1_IXOPE</name>
<protein>
    <submittedName>
        <fullName evidence="1">Uncharacterized protein</fullName>
    </submittedName>
</protein>
<reference evidence="1 2" key="1">
    <citation type="journal article" date="2020" name="Cell">
        <title>Large-Scale Comparative Analyses of Tick Genomes Elucidate Their Genetic Diversity and Vector Capacities.</title>
        <authorList>
            <consortium name="Tick Genome and Microbiome Consortium (TIGMIC)"/>
            <person name="Jia N."/>
            <person name="Wang J."/>
            <person name="Shi W."/>
            <person name="Du L."/>
            <person name="Sun Y."/>
            <person name="Zhan W."/>
            <person name="Jiang J.F."/>
            <person name="Wang Q."/>
            <person name="Zhang B."/>
            <person name="Ji P."/>
            <person name="Bell-Sakyi L."/>
            <person name="Cui X.M."/>
            <person name="Yuan T.T."/>
            <person name="Jiang B.G."/>
            <person name="Yang W.F."/>
            <person name="Lam T.T."/>
            <person name="Chang Q.C."/>
            <person name="Ding S.J."/>
            <person name="Wang X.J."/>
            <person name="Zhu J.G."/>
            <person name="Ruan X.D."/>
            <person name="Zhao L."/>
            <person name="Wei J.T."/>
            <person name="Ye R.Z."/>
            <person name="Que T.C."/>
            <person name="Du C.H."/>
            <person name="Zhou Y.H."/>
            <person name="Cheng J.X."/>
            <person name="Dai P.F."/>
            <person name="Guo W.B."/>
            <person name="Han X.H."/>
            <person name="Huang E.J."/>
            <person name="Li L.F."/>
            <person name="Wei W."/>
            <person name="Gao Y.C."/>
            <person name="Liu J.Z."/>
            <person name="Shao H.Z."/>
            <person name="Wang X."/>
            <person name="Wang C.C."/>
            <person name="Yang T.C."/>
            <person name="Huo Q.B."/>
            <person name="Li W."/>
            <person name="Chen H.Y."/>
            <person name="Chen S.E."/>
            <person name="Zhou L.G."/>
            <person name="Ni X.B."/>
            <person name="Tian J.H."/>
            <person name="Sheng Y."/>
            <person name="Liu T."/>
            <person name="Pan Y.S."/>
            <person name="Xia L.Y."/>
            <person name="Li J."/>
            <person name="Zhao F."/>
            <person name="Cao W.C."/>
        </authorList>
    </citation>
    <scope>NUCLEOTIDE SEQUENCE [LARGE SCALE GENOMIC DNA]</scope>
    <source>
        <strain evidence="1">Iper-2018</strain>
    </source>
</reference>
<proteinExistence type="predicted"/>
<comment type="caution">
    <text evidence="1">The sequence shown here is derived from an EMBL/GenBank/DDBJ whole genome shotgun (WGS) entry which is preliminary data.</text>
</comment>
<dbReference type="EMBL" id="JABSTQ010011421">
    <property type="protein sequence ID" value="KAG0411550.1"/>
    <property type="molecule type" value="Genomic_DNA"/>
</dbReference>
<dbReference type="Proteomes" id="UP000805193">
    <property type="component" value="Unassembled WGS sequence"/>
</dbReference>
<organism evidence="1 2">
    <name type="scientific">Ixodes persulcatus</name>
    <name type="common">Taiga tick</name>
    <dbReference type="NCBI Taxonomy" id="34615"/>
    <lineage>
        <taxon>Eukaryota</taxon>
        <taxon>Metazoa</taxon>
        <taxon>Ecdysozoa</taxon>
        <taxon>Arthropoda</taxon>
        <taxon>Chelicerata</taxon>
        <taxon>Arachnida</taxon>
        <taxon>Acari</taxon>
        <taxon>Parasitiformes</taxon>
        <taxon>Ixodida</taxon>
        <taxon>Ixodoidea</taxon>
        <taxon>Ixodidae</taxon>
        <taxon>Ixodinae</taxon>
        <taxon>Ixodes</taxon>
    </lineage>
</organism>
<evidence type="ECO:0000313" key="1">
    <source>
        <dbReference type="EMBL" id="KAG0411550.1"/>
    </source>
</evidence>
<keyword evidence="2" id="KW-1185">Reference proteome</keyword>
<accession>A0AC60NWK1</accession>